<dbReference type="InterPro" id="IPR002487">
    <property type="entry name" value="TF_Kbox"/>
</dbReference>
<dbReference type="GO" id="GO:0003700">
    <property type="term" value="F:DNA-binding transcription factor activity"/>
    <property type="evidence" value="ECO:0007669"/>
    <property type="project" value="InterPro"/>
</dbReference>
<keyword evidence="1" id="KW-0175">Coiled coil</keyword>
<dbReference type="GO" id="GO:0005634">
    <property type="term" value="C:nucleus"/>
    <property type="evidence" value="ECO:0007669"/>
    <property type="project" value="InterPro"/>
</dbReference>
<keyword evidence="5" id="KW-1185">Reference proteome</keyword>
<dbReference type="Pfam" id="PF01486">
    <property type="entry name" value="K-box"/>
    <property type="match status" value="1"/>
</dbReference>
<proteinExistence type="predicted"/>
<dbReference type="AlphaFoldDB" id="A0A9R1R9E1"/>
<feature type="signal peptide" evidence="2">
    <location>
        <begin position="1"/>
        <end position="19"/>
    </location>
</feature>
<evidence type="ECO:0000259" key="3">
    <source>
        <dbReference type="PROSITE" id="PS51297"/>
    </source>
</evidence>
<feature type="coiled-coil region" evidence="1">
    <location>
        <begin position="107"/>
        <end position="134"/>
    </location>
</feature>
<feature type="domain" description="K-box" evidence="3">
    <location>
        <begin position="44"/>
        <end position="134"/>
    </location>
</feature>
<feature type="chain" id="PRO_5040343513" description="K-box domain-containing protein" evidence="2">
    <location>
        <begin position="20"/>
        <end position="247"/>
    </location>
</feature>
<sequence>MSILILLANLMWHYLTVSSNSIVLAKGGSKLETTTAQLARKSSSTLVCQTPTQQKINSCILQKPNPQLMGQDLSGMGVKELQALENQLEISLRCIRTKKGSLVHQENMELYKKINLIRQENVELQKKLSETEAVTEVNRNSRTPYNFAVVEDANVSVDLELNSPQQQNDVEHTAPPKLGEYKICSSILQDCFNHFRIKIASNKAALNQLNFYILDSNISIDDFQQMLRKTCESEQRGNSERKLGRII</sequence>
<gene>
    <name evidence="4" type="ORF">TRITD_2Av1G199650</name>
</gene>
<protein>
    <recommendedName>
        <fullName evidence="3">K-box domain-containing protein</fullName>
    </recommendedName>
</protein>
<accession>A0A9R1R9E1</accession>
<keyword evidence="2" id="KW-0732">Signal</keyword>
<reference evidence="4 5" key="1">
    <citation type="submission" date="2017-09" db="EMBL/GenBank/DDBJ databases">
        <authorList>
            <consortium name="International Durum Wheat Genome Sequencing Consortium (IDWGSC)"/>
            <person name="Milanesi L."/>
        </authorList>
    </citation>
    <scope>NUCLEOTIDE SEQUENCE [LARGE SCALE GENOMIC DNA]</scope>
    <source>
        <strain evidence="5">cv. Svevo</strain>
    </source>
</reference>
<dbReference type="PROSITE" id="PS51297">
    <property type="entry name" value="K_BOX"/>
    <property type="match status" value="1"/>
</dbReference>
<dbReference type="Gramene" id="TRITD2Av1G199650.6">
    <property type="protein sequence ID" value="TRITD2Av1G199650.6"/>
    <property type="gene ID" value="TRITD2Av1G199650"/>
</dbReference>
<evidence type="ECO:0000313" key="5">
    <source>
        <dbReference type="Proteomes" id="UP000324705"/>
    </source>
</evidence>
<evidence type="ECO:0000256" key="1">
    <source>
        <dbReference type="SAM" id="Coils"/>
    </source>
</evidence>
<evidence type="ECO:0000256" key="2">
    <source>
        <dbReference type="SAM" id="SignalP"/>
    </source>
</evidence>
<organism evidence="4 5">
    <name type="scientific">Triticum turgidum subsp. durum</name>
    <name type="common">Durum wheat</name>
    <name type="synonym">Triticum durum</name>
    <dbReference type="NCBI Taxonomy" id="4567"/>
    <lineage>
        <taxon>Eukaryota</taxon>
        <taxon>Viridiplantae</taxon>
        <taxon>Streptophyta</taxon>
        <taxon>Embryophyta</taxon>
        <taxon>Tracheophyta</taxon>
        <taxon>Spermatophyta</taxon>
        <taxon>Magnoliopsida</taxon>
        <taxon>Liliopsida</taxon>
        <taxon>Poales</taxon>
        <taxon>Poaceae</taxon>
        <taxon>BOP clade</taxon>
        <taxon>Pooideae</taxon>
        <taxon>Triticodae</taxon>
        <taxon>Triticeae</taxon>
        <taxon>Triticinae</taxon>
        <taxon>Triticum</taxon>
    </lineage>
</organism>
<name>A0A9R1R9E1_TRITD</name>
<dbReference type="EMBL" id="LT934113">
    <property type="protein sequence ID" value="VAH33118.1"/>
    <property type="molecule type" value="Genomic_DNA"/>
</dbReference>
<dbReference type="Proteomes" id="UP000324705">
    <property type="component" value="Chromosome 2A"/>
</dbReference>
<evidence type="ECO:0000313" key="4">
    <source>
        <dbReference type="EMBL" id="VAH33118.1"/>
    </source>
</evidence>